<name>A0A0G0VCN2_9BACT</name>
<protein>
    <recommendedName>
        <fullName evidence="4">Transketolase N-terminal domain-containing protein</fullName>
    </recommendedName>
</protein>
<dbReference type="InterPro" id="IPR029061">
    <property type="entry name" value="THDP-binding"/>
</dbReference>
<evidence type="ECO:0000256" key="1">
    <source>
        <dbReference type="ARBA" id="ARBA00001964"/>
    </source>
</evidence>
<dbReference type="InterPro" id="IPR005474">
    <property type="entry name" value="Transketolase_N"/>
</dbReference>
<gene>
    <name evidence="5" type="ORF">UU49_C0016G0009</name>
</gene>
<dbReference type="STRING" id="1619048.UU49_C0016G0009"/>
<comment type="similarity">
    <text evidence="2">Belongs to the transketolase family.</text>
</comment>
<feature type="non-terminal residue" evidence="5">
    <location>
        <position position="449"/>
    </location>
</feature>
<keyword evidence="3" id="KW-0786">Thiamine pyrophosphate</keyword>
<evidence type="ECO:0000313" key="5">
    <source>
        <dbReference type="EMBL" id="KKR98623.1"/>
    </source>
</evidence>
<dbReference type="AlphaFoldDB" id="A0A0G0VCN2"/>
<accession>A0A0G0VCN2</accession>
<comment type="caution">
    <text evidence="5">The sequence shown here is derived from an EMBL/GenBank/DDBJ whole genome shotgun (WGS) entry which is preliminary data.</text>
</comment>
<feature type="domain" description="Transketolase N-terminal" evidence="4">
    <location>
        <begin position="28"/>
        <end position="308"/>
    </location>
</feature>
<evidence type="ECO:0000256" key="3">
    <source>
        <dbReference type="ARBA" id="ARBA00023052"/>
    </source>
</evidence>
<organism evidence="5 6">
    <name type="scientific">Candidatus Magasanikbacteria bacterium GW2011_GWC2_41_17</name>
    <dbReference type="NCBI Taxonomy" id="1619048"/>
    <lineage>
        <taxon>Bacteria</taxon>
        <taxon>Candidatus Magasanikiibacteriota</taxon>
    </lineage>
</organism>
<dbReference type="EMBL" id="LCAV01000016">
    <property type="protein sequence ID" value="KKR98623.1"/>
    <property type="molecule type" value="Genomic_DNA"/>
</dbReference>
<proteinExistence type="inferred from homology"/>
<dbReference type="PANTHER" id="PTHR47514">
    <property type="entry name" value="TRANSKETOLASE N-TERMINAL SECTION-RELATED"/>
    <property type="match status" value="1"/>
</dbReference>
<dbReference type="SUPFAM" id="SSF52518">
    <property type="entry name" value="Thiamin diphosphate-binding fold (THDP-binding)"/>
    <property type="match status" value="1"/>
</dbReference>
<evidence type="ECO:0000313" key="6">
    <source>
        <dbReference type="Proteomes" id="UP000034108"/>
    </source>
</evidence>
<comment type="cofactor">
    <cofactor evidence="1">
        <name>thiamine diphosphate</name>
        <dbReference type="ChEBI" id="CHEBI:58937"/>
    </cofactor>
</comment>
<evidence type="ECO:0000256" key="2">
    <source>
        <dbReference type="ARBA" id="ARBA00007131"/>
    </source>
</evidence>
<dbReference type="Proteomes" id="UP000034108">
    <property type="component" value="Unassembled WGS sequence"/>
</dbReference>
<dbReference type="Gene3D" id="3.40.50.970">
    <property type="match status" value="2"/>
</dbReference>
<sequence length="449" mass="49152">MSNTDPIHLNLQGSAASLFTRLDEEKNAKLASLIRALAFIAIESAHSGHPGGSSSKVEQLLALLLSGLYAFDPLDPKNPGRDRLVWSAGHCTPLLYGTLVLIYESLSRAGIKFDKEKLNAIIPECLLKFRHCDGISGHVESIYPLADVSTGSSGHGLSAAAGIAALHRSCGLATKIWVLMGDAETEEGISYEARNMINTLGLANLIVLLDYNHFGIDGNINEVVSTPYINHWLGLGWNVIEVNGHNVAELLEAYKKAKEGFKNDHPTVVLCHGTKGLHYGKNENKSDSHGSPAKHDEYIEIMKKLGFNIPGIDKKIQDDLDFVLSLLDKDLAEYFLEKIKKGRELLPDESQQIAKMTQTLPNRPLIKPTAITRPAQLPPELVFAEGAEVATRKATEAWFKWLMTQSAFFYLGAGDLMKSILTGAAENIYGIINKDNPLGRGFRFGIAEQ</sequence>
<dbReference type="Pfam" id="PF00456">
    <property type="entry name" value="Transketolase_N"/>
    <property type="match status" value="1"/>
</dbReference>
<reference evidence="5 6" key="1">
    <citation type="journal article" date="2015" name="Nature">
        <title>rRNA introns, odd ribosomes, and small enigmatic genomes across a large radiation of phyla.</title>
        <authorList>
            <person name="Brown C.T."/>
            <person name="Hug L.A."/>
            <person name="Thomas B.C."/>
            <person name="Sharon I."/>
            <person name="Castelle C.J."/>
            <person name="Singh A."/>
            <person name="Wilkins M.J."/>
            <person name="Williams K.H."/>
            <person name="Banfield J.F."/>
        </authorList>
    </citation>
    <scope>NUCLEOTIDE SEQUENCE [LARGE SCALE GENOMIC DNA]</scope>
</reference>
<dbReference type="PANTHER" id="PTHR47514:SF1">
    <property type="entry name" value="TRANSKETOLASE N-TERMINAL SECTION-RELATED"/>
    <property type="match status" value="1"/>
</dbReference>
<evidence type="ECO:0000259" key="4">
    <source>
        <dbReference type="Pfam" id="PF00456"/>
    </source>
</evidence>